<name>A0ACD5W7Q8_AVESA</name>
<proteinExistence type="predicted"/>
<accession>A0ACD5W7Q8</accession>
<evidence type="ECO:0000313" key="2">
    <source>
        <dbReference type="Proteomes" id="UP001732700"/>
    </source>
</evidence>
<reference evidence="1" key="1">
    <citation type="submission" date="2021-05" db="EMBL/GenBank/DDBJ databases">
        <authorList>
            <person name="Scholz U."/>
            <person name="Mascher M."/>
            <person name="Fiebig A."/>
        </authorList>
    </citation>
    <scope>NUCLEOTIDE SEQUENCE [LARGE SCALE GENOMIC DNA]</scope>
</reference>
<organism evidence="1 2">
    <name type="scientific">Avena sativa</name>
    <name type="common">Oat</name>
    <dbReference type="NCBI Taxonomy" id="4498"/>
    <lineage>
        <taxon>Eukaryota</taxon>
        <taxon>Viridiplantae</taxon>
        <taxon>Streptophyta</taxon>
        <taxon>Embryophyta</taxon>
        <taxon>Tracheophyta</taxon>
        <taxon>Spermatophyta</taxon>
        <taxon>Magnoliopsida</taxon>
        <taxon>Liliopsida</taxon>
        <taxon>Poales</taxon>
        <taxon>Poaceae</taxon>
        <taxon>BOP clade</taxon>
        <taxon>Pooideae</taxon>
        <taxon>Poodae</taxon>
        <taxon>Poeae</taxon>
        <taxon>Poeae Chloroplast Group 1 (Aveneae type)</taxon>
        <taxon>Aveninae</taxon>
        <taxon>Avena</taxon>
    </lineage>
</organism>
<dbReference type="Proteomes" id="UP001732700">
    <property type="component" value="Chromosome 4A"/>
</dbReference>
<dbReference type="EnsemblPlants" id="AVESA.00010b.r2.4AG0586600.1">
    <property type="protein sequence ID" value="AVESA.00010b.r2.4AG0586600.1.CDS.1"/>
    <property type="gene ID" value="AVESA.00010b.r2.4AG0586600"/>
</dbReference>
<sequence>MKTFFLLAFLALVASTAFAQYAEVPSGDVEGPSAGLYEQWDAEGPGTGSSEQCEQEHTKLDSCGDYLMERCTPKEMPMIIWPWKWGKRSCEEVRNRCCQQLEQTTSQCRCKAILRTIQGELGGFLGSQEGQKARAMQMAQSLPSKCKMSPRSCNIPITGGYYW</sequence>
<protein>
    <submittedName>
        <fullName evidence="1">Uncharacterized protein</fullName>
    </submittedName>
</protein>
<evidence type="ECO:0000313" key="1">
    <source>
        <dbReference type="EnsemblPlants" id="AVESA.00010b.r2.4AG0586600.1.CDS.1"/>
    </source>
</evidence>
<reference evidence="1" key="2">
    <citation type="submission" date="2025-09" db="UniProtKB">
        <authorList>
            <consortium name="EnsemblPlants"/>
        </authorList>
    </citation>
    <scope>IDENTIFICATION</scope>
</reference>
<keyword evidence="2" id="KW-1185">Reference proteome</keyword>